<evidence type="ECO:0000313" key="3">
    <source>
        <dbReference type="EMBL" id="SMP23690.1"/>
    </source>
</evidence>
<dbReference type="RefSeq" id="WP_283426346.1">
    <property type="nucleotide sequence ID" value="NZ_FXTY01000004.1"/>
</dbReference>
<evidence type="ECO:0000313" key="4">
    <source>
        <dbReference type="Proteomes" id="UP001157961"/>
    </source>
</evidence>
<dbReference type="EMBL" id="FXTY01000004">
    <property type="protein sequence ID" value="SMP23690.1"/>
    <property type="molecule type" value="Genomic_DNA"/>
</dbReference>
<dbReference type="SUPFAM" id="SSF53850">
    <property type="entry name" value="Periplasmic binding protein-like II"/>
    <property type="match status" value="1"/>
</dbReference>
<proteinExistence type="predicted"/>
<dbReference type="SMART" id="SM00062">
    <property type="entry name" value="PBPb"/>
    <property type="match status" value="1"/>
</dbReference>
<accession>A0ABY1P119</accession>
<comment type="caution">
    <text evidence="3">The sequence shown here is derived from an EMBL/GenBank/DDBJ whole genome shotgun (WGS) entry which is preliminary data.</text>
</comment>
<feature type="chain" id="PRO_5046485419" evidence="1">
    <location>
        <begin position="20"/>
        <end position="233"/>
    </location>
</feature>
<dbReference type="Pfam" id="PF00497">
    <property type="entry name" value="SBP_bac_3"/>
    <property type="match status" value="1"/>
</dbReference>
<keyword evidence="1" id="KW-0732">Signal</keyword>
<dbReference type="PANTHER" id="PTHR38834">
    <property type="entry name" value="PERIPLASMIC SUBSTRATE BINDING PROTEIN FAMILY 3"/>
    <property type="match status" value="1"/>
</dbReference>
<name>A0ABY1P119_9RHOB</name>
<dbReference type="Gene3D" id="3.40.190.10">
    <property type="entry name" value="Periplasmic binding protein-like II"/>
    <property type="match status" value="2"/>
</dbReference>
<evidence type="ECO:0000259" key="2">
    <source>
        <dbReference type="SMART" id="SM00062"/>
    </source>
</evidence>
<evidence type="ECO:0000256" key="1">
    <source>
        <dbReference type="SAM" id="SignalP"/>
    </source>
</evidence>
<dbReference type="InterPro" id="IPR001638">
    <property type="entry name" value="Solute-binding_3/MltF_N"/>
</dbReference>
<dbReference type="Proteomes" id="UP001157961">
    <property type="component" value="Unassembled WGS sequence"/>
</dbReference>
<keyword evidence="4" id="KW-1185">Reference proteome</keyword>
<reference evidence="3 4" key="1">
    <citation type="submission" date="2017-05" db="EMBL/GenBank/DDBJ databases">
        <authorList>
            <person name="Varghese N."/>
            <person name="Submissions S."/>
        </authorList>
    </citation>
    <scope>NUCLEOTIDE SEQUENCE [LARGE SCALE GENOMIC DNA]</scope>
    <source>
        <strain evidence="3 4">DSM 29734</strain>
    </source>
</reference>
<dbReference type="PANTHER" id="PTHR38834:SF3">
    <property type="entry name" value="SOLUTE-BINDING PROTEIN FAMILY 3_N-TERMINAL DOMAIN-CONTAINING PROTEIN"/>
    <property type="match status" value="1"/>
</dbReference>
<feature type="domain" description="Solute-binding protein family 3/N-terminal" evidence="2">
    <location>
        <begin position="21"/>
        <end position="233"/>
    </location>
</feature>
<feature type="signal peptide" evidence="1">
    <location>
        <begin position="1"/>
        <end position="19"/>
    </location>
</feature>
<protein>
    <submittedName>
        <fullName evidence="3">Amino acid ABC transporter substrate-binding protein, PAAT family</fullName>
    </submittedName>
</protein>
<sequence>MKTLALCALALSTATVAQAADVKFFTEDYAPYNYVENGELTGHGVDIITEALSRSGVSADMEVTKWSRAITLAEQDANTCVFTTARTPEREDRFNWAGPMYSEAIYLIQKPGANGDVSSVEQALSKKVGTQTGDFAVALLDRLGASDIDLAPDAEMTLKKLGAGRVDYMVALESAADVAIADGSFEIAMEISRNEFFLACSKTTDGAVIARMDEAIDSIVADGTQEALVAKYD</sequence>
<organism evidence="3 4">
    <name type="scientific">Shimia sagamensis</name>
    <dbReference type="NCBI Taxonomy" id="1566352"/>
    <lineage>
        <taxon>Bacteria</taxon>
        <taxon>Pseudomonadati</taxon>
        <taxon>Pseudomonadota</taxon>
        <taxon>Alphaproteobacteria</taxon>
        <taxon>Rhodobacterales</taxon>
        <taxon>Roseobacteraceae</taxon>
    </lineage>
</organism>
<gene>
    <name evidence="3" type="ORF">SAMN06265373_104406</name>
</gene>